<sequence length="644" mass="67741">MVRRRGRAADGPEETPPTALPRPVERAAAPDDARFAALRAAWSAAWPEALGAWGRFTRLHPPRLLGAGAVSGASSFAWFSLGDVEVTVDLEQVLDLGIEDHAVAVLAHEIGHHVHAPGDMLTAGKMTVQARLGLVDLDDRVGLVTNLWSDMLINDRLQTRAGIDMVSLWRRLGPPQGDVMRLVLRTDEILWSLPAGTLTGPGPQHDAEAQLLSRLVRTYAENPVDGVGGFAMVLRPFLVQDTAPGGGQTVADLRCAQHEHPGTPVPGLATDGGAMRLPVHPALDRSVVGDLGRAESDTAPEGGLLPDPSPTQSRGSTLTPADYTAVLQSLGVATTPEAAAIAWYREHAARHLVPFPTTTQPSAPETLLGGLDPWETGDDLADVDWTATMLASPVVVPGMTTVRRHLDTTTSTETEDQPVDLDLYLDSSGSMPDPRHQPAPIALAGAVLALSALRSGARVQATTWSGPQQVAGTDGFTRDATAVMSAVVAYFGGGTSFPVPLLERTHLGGAGIVGGRGARDGAHEARHPTARRPGPGTDHSSGTGTGTGSGQHRRRHIAVISDSGVVSMFSDSWRLPEGFDPLTTSAARAVRAAGGGGSLVLNVAEPPDRYVDMAPGYAVYTVTSWDDVVPFARDLARTLWGQNA</sequence>
<name>D1BDC3_SANKS</name>
<feature type="region of interest" description="Disordered" evidence="1">
    <location>
        <begin position="1"/>
        <end position="23"/>
    </location>
</feature>
<gene>
    <name evidence="2" type="ordered locus">Sked_32310</name>
</gene>
<evidence type="ECO:0000313" key="3">
    <source>
        <dbReference type="Proteomes" id="UP000000322"/>
    </source>
</evidence>
<feature type="region of interest" description="Disordered" evidence="1">
    <location>
        <begin position="516"/>
        <end position="554"/>
    </location>
</feature>
<evidence type="ECO:0000313" key="2">
    <source>
        <dbReference type="EMBL" id="ACZ23127.1"/>
    </source>
</evidence>
<keyword evidence="3" id="KW-1185">Reference proteome</keyword>
<reference evidence="2 3" key="1">
    <citation type="journal article" date="2009" name="Stand. Genomic Sci.">
        <title>Complete genome sequence of Sanguibacter keddieii type strain (ST-74).</title>
        <authorList>
            <person name="Ivanova N."/>
            <person name="Sikorski J."/>
            <person name="Sims D."/>
            <person name="Brettin T."/>
            <person name="Detter J.C."/>
            <person name="Han C."/>
            <person name="Lapidus A."/>
            <person name="Copeland A."/>
            <person name="Glavina Del Rio T."/>
            <person name="Nolan M."/>
            <person name="Chen F."/>
            <person name="Lucas S."/>
            <person name="Tice H."/>
            <person name="Cheng J.F."/>
            <person name="Bruce D."/>
            <person name="Goodwin L."/>
            <person name="Pitluck S."/>
            <person name="Pati A."/>
            <person name="Mavromatis K."/>
            <person name="Chen A."/>
            <person name="Palaniappan K."/>
            <person name="D'haeseleer P."/>
            <person name="Chain P."/>
            <person name="Bristow J."/>
            <person name="Eisen J.A."/>
            <person name="Markowitz V."/>
            <person name="Hugenholtz P."/>
            <person name="Goker M."/>
            <person name="Pukall R."/>
            <person name="Klenk H.P."/>
            <person name="Kyrpides N.C."/>
        </authorList>
    </citation>
    <scope>NUCLEOTIDE SEQUENCE [LARGE SCALE GENOMIC DNA]</scope>
    <source>
        <strain evidence="3">ATCC 51767 / DSM 10542 / NCFB 3025 / ST-74</strain>
    </source>
</reference>
<dbReference type="STRING" id="446469.Sked_32310"/>
<feature type="region of interest" description="Disordered" evidence="1">
    <location>
        <begin position="293"/>
        <end position="318"/>
    </location>
</feature>
<evidence type="ECO:0000256" key="1">
    <source>
        <dbReference type="SAM" id="MobiDB-lite"/>
    </source>
</evidence>
<dbReference type="KEGG" id="ske:Sked_32310"/>
<organism evidence="2 3">
    <name type="scientific">Sanguibacter keddieii (strain ATCC 51767 / DSM 10542 / NCFB 3025 / ST-74)</name>
    <dbReference type="NCBI Taxonomy" id="446469"/>
    <lineage>
        <taxon>Bacteria</taxon>
        <taxon>Bacillati</taxon>
        <taxon>Actinomycetota</taxon>
        <taxon>Actinomycetes</taxon>
        <taxon>Micrococcales</taxon>
        <taxon>Sanguibacteraceae</taxon>
        <taxon>Sanguibacter</taxon>
    </lineage>
</organism>
<evidence type="ECO:0008006" key="4">
    <source>
        <dbReference type="Google" id="ProtNLM"/>
    </source>
</evidence>
<dbReference type="EMBL" id="CP001819">
    <property type="protein sequence ID" value="ACZ23127.1"/>
    <property type="molecule type" value="Genomic_DNA"/>
</dbReference>
<feature type="compositionally biased region" description="Basic and acidic residues" evidence="1">
    <location>
        <begin position="517"/>
        <end position="527"/>
    </location>
</feature>
<dbReference type="eggNOG" id="COG0501">
    <property type="taxonomic scope" value="Bacteria"/>
</dbReference>
<dbReference type="AlphaFoldDB" id="D1BDC3"/>
<protein>
    <recommendedName>
        <fullName evidence="4">VWA domain-containing protein</fullName>
    </recommendedName>
</protein>
<dbReference type="HOGENOM" id="CLU_030793_0_0_11"/>
<dbReference type="Proteomes" id="UP000000322">
    <property type="component" value="Chromosome"/>
</dbReference>
<proteinExistence type="predicted"/>
<accession>D1BDC3</accession>